<name>A0A177L003_9BACI</name>
<keyword evidence="1" id="KW-0472">Membrane</keyword>
<proteinExistence type="predicted"/>
<feature type="transmembrane region" description="Helical" evidence="1">
    <location>
        <begin position="41"/>
        <end position="62"/>
    </location>
</feature>
<feature type="transmembrane region" description="Helical" evidence="1">
    <location>
        <begin position="7"/>
        <end position="29"/>
    </location>
</feature>
<sequence length="126" mass="14179">MIIKGILQTIGTVITIVLGLISFEVLHYTHNSKEISSPMDLLEFALVIMTVVISILTGRSYLNSRLEYGGIIYFLYACLGFTHLVLAPAAFIIGGMKIDFGQYWWVVLICIIFLLVWGNGHRADRR</sequence>
<reference evidence="2 3" key="1">
    <citation type="submission" date="2016-01" db="EMBL/GenBank/DDBJ databases">
        <title>Investigation of taxonomic status of Bacillus aminovorans.</title>
        <authorList>
            <person name="Verma A."/>
            <person name="Pal Y."/>
            <person name="Krishnamurthi S."/>
        </authorList>
    </citation>
    <scope>NUCLEOTIDE SEQUENCE [LARGE SCALE GENOMIC DNA]</scope>
    <source>
        <strain evidence="2 3">DSM 4337</strain>
    </source>
</reference>
<accession>A0A177L003</accession>
<protein>
    <submittedName>
        <fullName evidence="2">Uncharacterized protein</fullName>
    </submittedName>
</protein>
<organism evidence="2 3">
    <name type="scientific">Domibacillus aminovorans</name>
    <dbReference type="NCBI Taxonomy" id="29332"/>
    <lineage>
        <taxon>Bacteria</taxon>
        <taxon>Bacillati</taxon>
        <taxon>Bacillota</taxon>
        <taxon>Bacilli</taxon>
        <taxon>Bacillales</taxon>
        <taxon>Bacillaceae</taxon>
        <taxon>Domibacillus</taxon>
    </lineage>
</organism>
<evidence type="ECO:0000313" key="3">
    <source>
        <dbReference type="Proteomes" id="UP000077271"/>
    </source>
</evidence>
<comment type="caution">
    <text evidence="2">The sequence shown here is derived from an EMBL/GenBank/DDBJ whole genome shotgun (WGS) entry which is preliminary data.</text>
</comment>
<evidence type="ECO:0000313" key="2">
    <source>
        <dbReference type="EMBL" id="OAH58625.1"/>
    </source>
</evidence>
<dbReference type="AlphaFoldDB" id="A0A177L003"/>
<dbReference type="OrthoDB" id="2991576at2"/>
<dbReference type="EMBL" id="LQWZ01000007">
    <property type="protein sequence ID" value="OAH58625.1"/>
    <property type="molecule type" value="Genomic_DNA"/>
</dbReference>
<dbReference type="RefSeq" id="WP_063974467.1">
    <property type="nucleotide sequence ID" value="NZ_LQWZ01000007.1"/>
</dbReference>
<keyword evidence="1" id="KW-0812">Transmembrane</keyword>
<feature type="transmembrane region" description="Helical" evidence="1">
    <location>
        <begin position="102"/>
        <end position="120"/>
    </location>
</feature>
<dbReference type="Proteomes" id="UP000077271">
    <property type="component" value="Unassembled WGS sequence"/>
</dbReference>
<keyword evidence="1" id="KW-1133">Transmembrane helix</keyword>
<gene>
    <name evidence="2" type="ORF">AWH48_16620</name>
</gene>
<feature type="transmembrane region" description="Helical" evidence="1">
    <location>
        <begin position="74"/>
        <end position="96"/>
    </location>
</feature>
<evidence type="ECO:0000256" key="1">
    <source>
        <dbReference type="SAM" id="Phobius"/>
    </source>
</evidence>